<protein>
    <submittedName>
        <fullName evidence="2">Uncharacterized protein</fullName>
    </submittedName>
</protein>
<evidence type="ECO:0000313" key="3">
    <source>
        <dbReference type="Proteomes" id="UP001360953"/>
    </source>
</evidence>
<comment type="caution">
    <text evidence="2">The sequence shown here is derived from an EMBL/GenBank/DDBJ whole genome shotgun (WGS) entry which is preliminary data.</text>
</comment>
<keyword evidence="3" id="KW-1185">Reference proteome</keyword>
<accession>A0ABR1LLH7</accession>
<proteinExistence type="predicted"/>
<keyword evidence="1" id="KW-0472">Membrane</keyword>
<sequence length="86" mass="9830">MGWIELGQDRTGLSPSRFARAFGVFIGLLFFIFFLESLAVAATFHTNICMFERKRRDVTRRTIGEKEKGTKNKCHHPPPFHCTVTG</sequence>
<dbReference type="GeneID" id="92033428"/>
<evidence type="ECO:0000256" key="1">
    <source>
        <dbReference type="SAM" id="Phobius"/>
    </source>
</evidence>
<organism evidence="2 3">
    <name type="scientific">Phyllosticta citribraziliensis</name>
    <dbReference type="NCBI Taxonomy" id="989973"/>
    <lineage>
        <taxon>Eukaryota</taxon>
        <taxon>Fungi</taxon>
        <taxon>Dikarya</taxon>
        <taxon>Ascomycota</taxon>
        <taxon>Pezizomycotina</taxon>
        <taxon>Dothideomycetes</taxon>
        <taxon>Dothideomycetes incertae sedis</taxon>
        <taxon>Botryosphaeriales</taxon>
        <taxon>Phyllostictaceae</taxon>
        <taxon>Phyllosticta</taxon>
    </lineage>
</organism>
<dbReference type="Proteomes" id="UP001360953">
    <property type="component" value="Unassembled WGS sequence"/>
</dbReference>
<gene>
    <name evidence="2" type="ORF">J3D65DRAFT_627224</name>
</gene>
<reference evidence="2 3" key="1">
    <citation type="submission" date="2024-04" db="EMBL/GenBank/DDBJ databases">
        <title>Phyllosticta paracitricarpa is synonymous to the EU quarantine fungus P. citricarpa based on phylogenomic analyses.</title>
        <authorList>
            <consortium name="Lawrence Berkeley National Laboratory"/>
            <person name="Van ingen-buijs V.A."/>
            <person name="Van westerhoven A.C."/>
            <person name="Haridas S."/>
            <person name="Skiadas P."/>
            <person name="Martin F."/>
            <person name="Groenewald J.Z."/>
            <person name="Crous P.W."/>
            <person name="Seidl M.F."/>
        </authorList>
    </citation>
    <scope>NUCLEOTIDE SEQUENCE [LARGE SCALE GENOMIC DNA]</scope>
    <source>
        <strain evidence="2 3">CPC 17464</strain>
    </source>
</reference>
<dbReference type="RefSeq" id="XP_066654464.1">
    <property type="nucleotide sequence ID" value="XM_066800522.1"/>
</dbReference>
<keyword evidence="1" id="KW-1133">Transmembrane helix</keyword>
<dbReference type="EMBL" id="JBBPEH010000007">
    <property type="protein sequence ID" value="KAK7536048.1"/>
    <property type="molecule type" value="Genomic_DNA"/>
</dbReference>
<name>A0ABR1LLH7_9PEZI</name>
<keyword evidence="1" id="KW-0812">Transmembrane</keyword>
<evidence type="ECO:0000313" key="2">
    <source>
        <dbReference type="EMBL" id="KAK7536048.1"/>
    </source>
</evidence>
<feature type="transmembrane region" description="Helical" evidence="1">
    <location>
        <begin position="20"/>
        <end position="46"/>
    </location>
</feature>